<accession>A0ABU5J2V8</accession>
<comment type="caution">
    <text evidence="2">The sequence shown here is derived from an EMBL/GenBank/DDBJ whole genome shotgun (WGS) entry which is preliminary data.</text>
</comment>
<reference evidence="2 3" key="1">
    <citation type="submission" date="2023-11" db="EMBL/GenBank/DDBJ databases">
        <title>Bacillus jintuensis, isolated from a mudflat on the Beibu Gulf coast.</title>
        <authorList>
            <person name="Li M."/>
        </authorList>
    </citation>
    <scope>NUCLEOTIDE SEQUENCE [LARGE SCALE GENOMIC DNA]</scope>
    <source>
        <strain evidence="2 3">31A1R</strain>
    </source>
</reference>
<protein>
    <submittedName>
        <fullName evidence="2">Uncharacterized protein</fullName>
    </submittedName>
</protein>
<gene>
    <name evidence="2" type="ORF">SM124_18730</name>
</gene>
<organism evidence="2 3">
    <name type="scientific">Robertmurraya mangrovi</name>
    <dbReference type="NCBI Taxonomy" id="3098077"/>
    <lineage>
        <taxon>Bacteria</taxon>
        <taxon>Bacillati</taxon>
        <taxon>Bacillota</taxon>
        <taxon>Bacilli</taxon>
        <taxon>Bacillales</taxon>
        <taxon>Bacillaceae</taxon>
        <taxon>Robertmurraya</taxon>
    </lineage>
</organism>
<evidence type="ECO:0000313" key="3">
    <source>
        <dbReference type="Proteomes" id="UP001290455"/>
    </source>
</evidence>
<dbReference type="RefSeq" id="WP_322448049.1">
    <property type="nucleotide sequence ID" value="NZ_JAXOFX010000016.1"/>
</dbReference>
<evidence type="ECO:0000313" key="2">
    <source>
        <dbReference type="EMBL" id="MDZ5473757.1"/>
    </source>
</evidence>
<proteinExistence type="predicted"/>
<keyword evidence="3" id="KW-1185">Reference proteome</keyword>
<feature type="region of interest" description="Disordered" evidence="1">
    <location>
        <begin position="12"/>
        <end position="51"/>
    </location>
</feature>
<name>A0ABU5J2V8_9BACI</name>
<dbReference type="Proteomes" id="UP001290455">
    <property type="component" value="Unassembled WGS sequence"/>
</dbReference>
<dbReference type="EMBL" id="JAXOFX010000016">
    <property type="protein sequence ID" value="MDZ5473757.1"/>
    <property type="molecule type" value="Genomic_DNA"/>
</dbReference>
<feature type="compositionally biased region" description="Basic and acidic residues" evidence="1">
    <location>
        <begin position="12"/>
        <end position="25"/>
    </location>
</feature>
<sequence>MVKKDELNFRLSYESDGKMGDHEENLTSEENSSEKIEDEAGDFFNITPDSE</sequence>
<evidence type="ECO:0000256" key="1">
    <source>
        <dbReference type="SAM" id="MobiDB-lite"/>
    </source>
</evidence>